<keyword evidence="10" id="KW-0169">Cobalamin biosynthesis</keyword>
<keyword evidence="15" id="KW-0342">GTP-binding</keyword>
<dbReference type="Gene3D" id="3.40.50.300">
    <property type="entry name" value="P-loop containing nucleotide triphosphate hydrolases"/>
    <property type="match status" value="1"/>
</dbReference>
<name>A0ABX0GNZ3_9ACTN</name>
<sequence>MTAPRPLLRLAGTGAPDGWPAPGCPCASCALAAAAPRLPLDVHVGAARLPDHALAVGSERVVDGVRVARPAPGAWEATLPDGARLLLATADEVPPASRPAYEVVLLGDADAGLLAALRRSGAVSPSTQVVAVGLSHRHRPGDELERELAAMGVRALPDGALLDLDAPAAVPAPPRRTLVLGGARSGKSAVAERLLAAEPAVTYVATAAPRADDPEWDARVATHRARRPAEWRTEETYDLEPLLAADGPPLLVDCLSLWLTGVLDECGAWDDGPDALPRVRRRVDALAAAWRGTSRRVVAVSSEVGSGVVPGTPSGRLFRDELGRLNAAIAAESEQALHVVAGRVACL</sequence>
<dbReference type="EC" id="2.7.1.156" evidence="8"/>
<comment type="similarity">
    <text evidence="7">Belongs to the CobU/CobP family.</text>
</comment>
<gene>
    <name evidence="18" type="ORF">G9H71_01420</name>
</gene>
<evidence type="ECO:0000256" key="17">
    <source>
        <dbReference type="ARBA" id="ARBA00030571"/>
    </source>
</evidence>
<accession>A0ABX0GNZ3</accession>
<evidence type="ECO:0000256" key="15">
    <source>
        <dbReference type="ARBA" id="ARBA00023134"/>
    </source>
</evidence>
<keyword evidence="12" id="KW-0547">Nucleotide-binding</keyword>
<dbReference type="RefSeq" id="WP_166276719.1">
    <property type="nucleotide sequence ID" value="NZ_JAANNP010000001.1"/>
</dbReference>
<comment type="catalytic activity">
    <reaction evidence="1">
        <text>adenosylcob(III)inamide + ATP = adenosylcob(III)inamide phosphate + ADP + H(+)</text>
        <dbReference type="Rhea" id="RHEA:15769"/>
        <dbReference type="ChEBI" id="CHEBI:2480"/>
        <dbReference type="ChEBI" id="CHEBI:15378"/>
        <dbReference type="ChEBI" id="CHEBI:30616"/>
        <dbReference type="ChEBI" id="CHEBI:58502"/>
        <dbReference type="ChEBI" id="CHEBI:456216"/>
        <dbReference type="EC" id="2.7.1.156"/>
    </reaction>
</comment>
<reference evidence="18 19" key="1">
    <citation type="submission" date="2020-03" db="EMBL/GenBank/DDBJ databases">
        <title>Two novel Motilibacter sp.</title>
        <authorList>
            <person name="Liu S."/>
        </authorList>
    </citation>
    <scope>NUCLEOTIDE SEQUENCE [LARGE SCALE GENOMIC DNA]</scope>
    <source>
        <strain evidence="18 19">E257</strain>
    </source>
</reference>
<comment type="function">
    <text evidence="4">Catalyzes ATP-dependent phosphorylation of adenosylcobinamide and addition of GMP to adenosylcobinamide phosphate.</text>
</comment>
<keyword evidence="18" id="KW-0548">Nucleotidyltransferase</keyword>
<comment type="pathway">
    <text evidence="5">Cofactor biosynthesis; adenosylcobalamin biosynthesis; adenosylcobalamin from cob(II)yrinate a,c-diamide: step 6/7.</text>
</comment>
<evidence type="ECO:0000256" key="6">
    <source>
        <dbReference type="ARBA" id="ARBA00005159"/>
    </source>
</evidence>
<dbReference type="Pfam" id="PF02283">
    <property type="entry name" value="CobU"/>
    <property type="match status" value="1"/>
</dbReference>
<evidence type="ECO:0000313" key="19">
    <source>
        <dbReference type="Proteomes" id="UP000800981"/>
    </source>
</evidence>
<evidence type="ECO:0000256" key="16">
    <source>
        <dbReference type="ARBA" id="ARBA00029570"/>
    </source>
</evidence>
<evidence type="ECO:0000256" key="13">
    <source>
        <dbReference type="ARBA" id="ARBA00022777"/>
    </source>
</evidence>
<protein>
    <recommendedName>
        <fullName evidence="16">Adenosylcobinamide kinase</fullName>
        <ecNumber evidence="8">2.7.1.156</ecNumber>
        <ecNumber evidence="9">2.7.7.62</ecNumber>
    </recommendedName>
    <alternativeName>
        <fullName evidence="17">Adenosylcobinamide-phosphate guanylyltransferase</fullName>
    </alternativeName>
</protein>
<evidence type="ECO:0000256" key="9">
    <source>
        <dbReference type="ARBA" id="ARBA00012523"/>
    </source>
</evidence>
<proteinExistence type="inferred from homology"/>
<keyword evidence="13 18" id="KW-0418">Kinase</keyword>
<evidence type="ECO:0000256" key="14">
    <source>
        <dbReference type="ARBA" id="ARBA00022840"/>
    </source>
</evidence>
<evidence type="ECO:0000256" key="1">
    <source>
        <dbReference type="ARBA" id="ARBA00000312"/>
    </source>
</evidence>
<comment type="caution">
    <text evidence="18">The sequence shown here is derived from an EMBL/GenBank/DDBJ whole genome shotgun (WGS) entry which is preliminary data.</text>
</comment>
<dbReference type="InterPro" id="IPR027417">
    <property type="entry name" value="P-loop_NTPase"/>
</dbReference>
<dbReference type="PANTHER" id="PTHR34848">
    <property type="match status" value="1"/>
</dbReference>
<comment type="catalytic activity">
    <reaction evidence="2">
        <text>adenosylcob(III)inamide phosphate + GTP + H(+) = adenosylcob(III)inamide-GDP + diphosphate</text>
        <dbReference type="Rhea" id="RHEA:22712"/>
        <dbReference type="ChEBI" id="CHEBI:15378"/>
        <dbReference type="ChEBI" id="CHEBI:33019"/>
        <dbReference type="ChEBI" id="CHEBI:37565"/>
        <dbReference type="ChEBI" id="CHEBI:58502"/>
        <dbReference type="ChEBI" id="CHEBI:60487"/>
        <dbReference type="EC" id="2.7.7.62"/>
    </reaction>
</comment>
<evidence type="ECO:0000313" key="18">
    <source>
        <dbReference type="EMBL" id="NHC12442.1"/>
    </source>
</evidence>
<comment type="catalytic activity">
    <reaction evidence="3">
        <text>adenosylcob(III)inamide + GTP = adenosylcob(III)inamide phosphate + GDP + H(+)</text>
        <dbReference type="Rhea" id="RHEA:15765"/>
        <dbReference type="ChEBI" id="CHEBI:2480"/>
        <dbReference type="ChEBI" id="CHEBI:15378"/>
        <dbReference type="ChEBI" id="CHEBI:37565"/>
        <dbReference type="ChEBI" id="CHEBI:58189"/>
        <dbReference type="ChEBI" id="CHEBI:58502"/>
        <dbReference type="EC" id="2.7.1.156"/>
    </reaction>
</comment>
<dbReference type="EC" id="2.7.7.62" evidence="9"/>
<evidence type="ECO:0000256" key="5">
    <source>
        <dbReference type="ARBA" id="ARBA00004692"/>
    </source>
</evidence>
<evidence type="ECO:0000256" key="8">
    <source>
        <dbReference type="ARBA" id="ARBA00012016"/>
    </source>
</evidence>
<keyword evidence="11" id="KW-0808">Transferase</keyword>
<evidence type="ECO:0000256" key="7">
    <source>
        <dbReference type="ARBA" id="ARBA00007490"/>
    </source>
</evidence>
<dbReference type="GO" id="GO:0016779">
    <property type="term" value="F:nucleotidyltransferase activity"/>
    <property type="evidence" value="ECO:0007669"/>
    <property type="project" value="UniProtKB-KW"/>
</dbReference>
<evidence type="ECO:0000256" key="3">
    <source>
        <dbReference type="ARBA" id="ARBA00001522"/>
    </source>
</evidence>
<dbReference type="Proteomes" id="UP000800981">
    <property type="component" value="Unassembled WGS sequence"/>
</dbReference>
<evidence type="ECO:0000256" key="12">
    <source>
        <dbReference type="ARBA" id="ARBA00022741"/>
    </source>
</evidence>
<evidence type="ECO:0000256" key="11">
    <source>
        <dbReference type="ARBA" id="ARBA00022679"/>
    </source>
</evidence>
<dbReference type="CDD" id="cd00544">
    <property type="entry name" value="CobU"/>
    <property type="match status" value="1"/>
</dbReference>
<keyword evidence="14" id="KW-0067">ATP-binding</keyword>
<dbReference type="GO" id="GO:0016301">
    <property type="term" value="F:kinase activity"/>
    <property type="evidence" value="ECO:0007669"/>
    <property type="project" value="UniProtKB-KW"/>
</dbReference>
<evidence type="ECO:0000256" key="4">
    <source>
        <dbReference type="ARBA" id="ARBA00003889"/>
    </source>
</evidence>
<dbReference type="PANTHER" id="PTHR34848:SF1">
    <property type="entry name" value="BIFUNCTIONAL ADENOSYLCOBALAMIN BIOSYNTHESIS PROTEIN COBU"/>
    <property type="match status" value="1"/>
</dbReference>
<comment type="pathway">
    <text evidence="6">Cofactor biosynthesis; adenosylcobalamin biosynthesis; adenosylcobalamin from cob(II)yrinate a,c-diamide: step 5/7.</text>
</comment>
<dbReference type="EMBL" id="JAANNP010000001">
    <property type="protein sequence ID" value="NHC12442.1"/>
    <property type="molecule type" value="Genomic_DNA"/>
</dbReference>
<evidence type="ECO:0000256" key="10">
    <source>
        <dbReference type="ARBA" id="ARBA00022573"/>
    </source>
</evidence>
<dbReference type="InterPro" id="IPR003203">
    <property type="entry name" value="CobU/CobP"/>
</dbReference>
<keyword evidence="19" id="KW-1185">Reference proteome</keyword>
<dbReference type="SUPFAM" id="SSF52540">
    <property type="entry name" value="P-loop containing nucleoside triphosphate hydrolases"/>
    <property type="match status" value="1"/>
</dbReference>
<organism evidence="18 19">
    <name type="scientific">Motilibacter deserti</name>
    <dbReference type="NCBI Taxonomy" id="2714956"/>
    <lineage>
        <taxon>Bacteria</taxon>
        <taxon>Bacillati</taxon>
        <taxon>Actinomycetota</taxon>
        <taxon>Actinomycetes</taxon>
        <taxon>Motilibacterales</taxon>
        <taxon>Motilibacteraceae</taxon>
        <taxon>Motilibacter</taxon>
    </lineage>
</organism>
<evidence type="ECO:0000256" key="2">
    <source>
        <dbReference type="ARBA" id="ARBA00000711"/>
    </source>
</evidence>